<feature type="compositionally biased region" description="Basic and acidic residues" evidence="6">
    <location>
        <begin position="57"/>
        <end position="68"/>
    </location>
</feature>
<keyword evidence="3 5" id="KW-0863">Zinc-finger</keyword>
<dbReference type="InterPro" id="IPR001623">
    <property type="entry name" value="DnaJ_domain"/>
</dbReference>
<dbReference type="SMART" id="SM00271">
    <property type="entry name" value="DnaJ"/>
    <property type="match status" value="1"/>
</dbReference>
<sequence length="427" mass="47316">MGRDYYEILEVEREIDAPGLKRAYRQLAMKYHPDKNPEGAEQFKEIQHAYEVLSDPEKRGVYDRHGEEGLSGNGGGGPGGMGQGFSEEMFDDFFNGFFGHPGSFNRGGPSTAKQTKEVKQTLDVTLEDLYLGKTFRMAIQKKVICNVCHGQGSKTGRKVKCRTCRGEGFTVTMRTLAPGLSQRVQVLCSVCQGEGKIIPKKDRCRRCHGTKVVDGRKVLRVTVEPGMKSGQAIVLEGEGDQTPGLPTPNLIFTLQCQPHPVFQRRGDDLHATVDISLKEALCGFSRPVLVHLDGRALVVDHPAGSVIRPGDVQCIYGEGMPLLGKQHLKGTLYLTFQLVFPPDQWLADPKQVDQLRQLLTTTSTSNVPSAGENSERVTLSRIPPGQSPFHNNDDKDDEEEHHHGEYTFEESHYAGEEPGFEPECVQQ</sequence>
<comment type="caution">
    <text evidence="9">The sequence shown here is derived from an EMBL/GenBank/DDBJ whole genome shotgun (WGS) entry which is preliminary data.</text>
</comment>
<accession>A0A9W8AUK5</accession>
<evidence type="ECO:0000313" key="9">
    <source>
        <dbReference type="EMBL" id="KAJ1969562.1"/>
    </source>
</evidence>
<feature type="region of interest" description="Disordered" evidence="6">
    <location>
        <begin position="363"/>
        <end position="427"/>
    </location>
</feature>
<feature type="compositionally biased region" description="Basic and acidic residues" evidence="6">
    <location>
        <begin position="400"/>
        <end position="415"/>
    </location>
</feature>
<dbReference type="HAMAP" id="MF_01152">
    <property type="entry name" value="DnaJ"/>
    <property type="match status" value="1"/>
</dbReference>
<feature type="compositionally biased region" description="Gly residues" evidence="6">
    <location>
        <begin position="69"/>
        <end position="82"/>
    </location>
</feature>
<dbReference type="FunFam" id="2.60.260.20:FF:000003">
    <property type="entry name" value="DnaJ subfamily A member 2"/>
    <property type="match status" value="1"/>
</dbReference>
<keyword evidence="2" id="KW-0677">Repeat</keyword>
<dbReference type="Pfam" id="PF01556">
    <property type="entry name" value="DnaJ_C"/>
    <property type="match status" value="1"/>
</dbReference>
<dbReference type="PROSITE" id="PS00636">
    <property type="entry name" value="DNAJ_1"/>
    <property type="match status" value="1"/>
</dbReference>
<protein>
    <submittedName>
        <fullName evidence="9">DnaJ-like protein xdj1</fullName>
    </submittedName>
</protein>
<evidence type="ECO:0000256" key="2">
    <source>
        <dbReference type="ARBA" id="ARBA00022737"/>
    </source>
</evidence>
<feature type="domain" description="CR-type" evidence="8">
    <location>
        <begin position="132"/>
        <end position="216"/>
    </location>
</feature>
<gene>
    <name evidence="9" type="primary">XDJ1</name>
    <name evidence="9" type="ORF">IWQ62_000544</name>
</gene>
<organism evidence="9 10">
    <name type="scientific">Dispira parvispora</name>
    <dbReference type="NCBI Taxonomy" id="1520584"/>
    <lineage>
        <taxon>Eukaryota</taxon>
        <taxon>Fungi</taxon>
        <taxon>Fungi incertae sedis</taxon>
        <taxon>Zoopagomycota</taxon>
        <taxon>Kickxellomycotina</taxon>
        <taxon>Dimargaritomycetes</taxon>
        <taxon>Dimargaritales</taxon>
        <taxon>Dimargaritaceae</taxon>
        <taxon>Dispira</taxon>
    </lineage>
</organism>
<evidence type="ECO:0000256" key="3">
    <source>
        <dbReference type="ARBA" id="ARBA00022771"/>
    </source>
</evidence>
<dbReference type="Gene3D" id="2.10.230.10">
    <property type="entry name" value="Heat shock protein DnaJ, cysteine-rich domain"/>
    <property type="match status" value="1"/>
</dbReference>
<feature type="domain" description="J" evidence="7">
    <location>
        <begin position="4"/>
        <end position="66"/>
    </location>
</feature>
<proteinExistence type="inferred from homology"/>
<dbReference type="CDD" id="cd10719">
    <property type="entry name" value="DnaJ_zf"/>
    <property type="match status" value="1"/>
</dbReference>
<dbReference type="SUPFAM" id="SSF57938">
    <property type="entry name" value="DnaJ/Hsp40 cysteine-rich domain"/>
    <property type="match status" value="1"/>
</dbReference>
<dbReference type="InterPro" id="IPR001305">
    <property type="entry name" value="HSP_DnaJ_Cys-rich_dom"/>
</dbReference>
<feature type="region of interest" description="Disordered" evidence="6">
    <location>
        <begin position="57"/>
        <end position="82"/>
    </location>
</feature>
<dbReference type="GO" id="GO:0030544">
    <property type="term" value="F:Hsp70 protein binding"/>
    <property type="evidence" value="ECO:0007669"/>
    <property type="project" value="InterPro"/>
</dbReference>
<evidence type="ECO:0000256" key="4">
    <source>
        <dbReference type="ARBA" id="ARBA00022833"/>
    </source>
</evidence>
<evidence type="ECO:0000256" key="6">
    <source>
        <dbReference type="SAM" id="MobiDB-lite"/>
    </source>
</evidence>
<dbReference type="SUPFAM" id="SSF49493">
    <property type="entry name" value="HSP40/DnaJ peptide-binding domain"/>
    <property type="match status" value="2"/>
</dbReference>
<keyword evidence="4 5" id="KW-0862">Zinc</keyword>
<evidence type="ECO:0000256" key="5">
    <source>
        <dbReference type="PROSITE-ProRule" id="PRU00546"/>
    </source>
</evidence>
<dbReference type="PROSITE" id="PS51188">
    <property type="entry name" value="ZF_CR"/>
    <property type="match status" value="1"/>
</dbReference>
<dbReference type="InterPro" id="IPR018253">
    <property type="entry name" value="DnaJ_domain_CS"/>
</dbReference>
<dbReference type="InterPro" id="IPR008971">
    <property type="entry name" value="HSP40/DnaJ_pept-bd"/>
</dbReference>
<dbReference type="CDD" id="cd06257">
    <property type="entry name" value="DnaJ"/>
    <property type="match status" value="1"/>
</dbReference>
<dbReference type="Gene3D" id="1.10.287.110">
    <property type="entry name" value="DnaJ domain"/>
    <property type="match status" value="1"/>
</dbReference>
<dbReference type="Pfam" id="PF00226">
    <property type="entry name" value="DnaJ"/>
    <property type="match status" value="1"/>
</dbReference>
<evidence type="ECO:0000313" key="10">
    <source>
        <dbReference type="Proteomes" id="UP001150925"/>
    </source>
</evidence>
<dbReference type="GO" id="GO:0051082">
    <property type="term" value="F:unfolded protein binding"/>
    <property type="evidence" value="ECO:0007669"/>
    <property type="project" value="InterPro"/>
</dbReference>
<dbReference type="EMBL" id="JANBPY010000045">
    <property type="protein sequence ID" value="KAJ1969562.1"/>
    <property type="molecule type" value="Genomic_DNA"/>
</dbReference>
<keyword evidence="10" id="KW-1185">Reference proteome</keyword>
<dbReference type="FunFam" id="2.10.230.10:FF:000001">
    <property type="entry name" value="DnaJ subfamily A member 2"/>
    <property type="match status" value="1"/>
</dbReference>
<dbReference type="SUPFAM" id="SSF46565">
    <property type="entry name" value="Chaperone J-domain"/>
    <property type="match status" value="1"/>
</dbReference>
<dbReference type="InterPro" id="IPR002939">
    <property type="entry name" value="DnaJ_C"/>
</dbReference>
<dbReference type="Pfam" id="PF00684">
    <property type="entry name" value="DnaJ_CXXCXGXG"/>
    <property type="match status" value="1"/>
</dbReference>
<dbReference type="GO" id="GO:0009408">
    <property type="term" value="P:response to heat"/>
    <property type="evidence" value="ECO:0007669"/>
    <property type="project" value="InterPro"/>
</dbReference>
<dbReference type="InterPro" id="IPR044713">
    <property type="entry name" value="DNJA1/2-like"/>
</dbReference>
<dbReference type="PRINTS" id="PR00625">
    <property type="entry name" value="JDOMAIN"/>
</dbReference>
<dbReference type="GO" id="GO:0006457">
    <property type="term" value="P:protein folding"/>
    <property type="evidence" value="ECO:0007669"/>
    <property type="project" value="InterPro"/>
</dbReference>
<dbReference type="InterPro" id="IPR036869">
    <property type="entry name" value="J_dom_sf"/>
</dbReference>
<feature type="zinc finger region" description="CR-type" evidence="5">
    <location>
        <begin position="132"/>
        <end position="216"/>
    </location>
</feature>
<dbReference type="AlphaFoldDB" id="A0A9W8AUK5"/>
<evidence type="ECO:0000259" key="7">
    <source>
        <dbReference type="PROSITE" id="PS50076"/>
    </source>
</evidence>
<dbReference type="CDD" id="cd10747">
    <property type="entry name" value="DnaJ_C"/>
    <property type="match status" value="1"/>
</dbReference>
<dbReference type="GO" id="GO:0008270">
    <property type="term" value="F:zinc ion binding"/>
    <property type="evidence" value="ECO:0007669"/>
    <property type="project" value="UniProtKB-KW"/>
</dbReference>
<dbReference type="GO" id="GO:0005524">
    <property type="term" value="F:ATP binding"/>
    <property type="evidence" value="ECO:0007669"/>
    <property type="project" value="InterPro"/>
</dbReference>
<dbReference type="PROSITE" id="PS50076">
    <property type="entry name" value="DNAJ_2"/>
    <property type="match status" value="1"/>
</dbReference>
<dbReference type="Gene3D" id="2.60.260.20">
    <property type="entry name" value="Urease metallochaperone UreE, N-terminal domain"/>
    <property type="match status" value="2"/>
</dbReference>
<dbReference type="OrthoDB" id="550424at2759"/>
<keyword evidence="1 5" id="KW-0479">Metal-binding</keyword>
<dbReference type="InterPro" id="IPR012724">
    <property type="entry name" value="DnaJ"/>
</dbReference>
<reference evidence="9" key="1">
    <citation type="submission" date="2022-07" db="EMBL/GenBank/DDBJ databases">
        <title>Phylogenomic reconstructions and comparative analyses of Kickxellomycotina fungi.</title>
        <authorList>
            <person name="Reynolds N.K."/>
            <person name="Stajich J.E."/>
            <person name="Barry K."/>
            <person name="Grigoriev I.V."/>
            <person name="Crous P."/>
            <person name="Smith M.E."/>
        </authorList>
    </citation>
    <scope>NUCLEOTIDE SEQUENCE</scope>
    <source>
        <strain evidence="9">RSA 1196</strain>
    </source>
</reference>
<name>A0A9W8AUK5_9FUNG</name>
<dbReference type="PANTHER" id="PTHR43888">
    <property type="entry name" value="DNAJ-LIKE-2, ISOFORM A-RELATED"/>
    <property type="match status" value="1"/>
</dbReference>
<evidence type="ECO:0000259" key="8">
    <source>
        <dbReference type="PROSITE" id="PS51188"/>
    </source>
</evidence>
<dbReference type="InterPro" id="IPR036410">
    <property type="entry name" value="HSP_DnaJ_Cys-rich_dom_sf"/>
</dbReference>
<evidence type="ECO:0000256" key="1">
    <source>
        <dbReference type="ARBA" id="ARBA00022723"/>
    </source>
</evidence>
<dbReference type="Proteomes" id="UP001150925">
    <property type="component" value="Unassembled WGS sequence"/>
</dbReference>